<dbReference type="PRINTS" id="PR00377">
    <property type="entry name" value="IMPHPHTASES"/>
</dbReference>
<evidence type="ECO:0000256" key="1">
    <source>
        <dbReference type="ARBA" id="ARBA00022723"/>
    </source>
</evidence>
<reference evidence="4 5" key="1">
    <citation type="journal article" date="2022" name="Int. J. Syst. Evol. Microbiol.">
        <title>Apilactobacillus apisilvae sp. nov., Nicolia spurrieriana gen. nov. sp. nov., Bombilactobacillus folatiphilus sp. nov. and Bombilactobacillus thymidiniphilus sp. nov., four new lactic acid bacterial isolates from stingless bees Tetragonula carbonaria and Austroplebeia australis.</title>
        <authorList>
            <person name="Oliphant S.A."/>
            <person name="Watson-Haigh N.S."/>
            <person name="Sumby K.M."/>
            <person name="Gardner J."/>
            <person name="Groom S."/>
            <person name="Jiranek V."/>
        </authorList>
    </citation>
    <scope>NUCLEOTIDE SEQUENCE [LARGE SCALE GENOMIC DNA]</scope>
    <source>
        <strain evidence="4 5">SG4_A1</strain>
    </source>
</reference>
<evidence type="ECO:0000313" key="5">
    <source>
        <dbReference type="Proteomes" id="UP000831947"/>
    </source>
</evidence>
<protein>
    <submittedName>
        <fullName evidence="4">Inositol monophosphatase family protein</fullName>
    </submittedName>
</protein>
<organism evidence="4 5">
    <name type="scientific">Bombilactobacillus thymidiniphilus</name>
    <dbReference type="NCBI Taxonomy" id="2923363"/>
    <lineage>
        <taxon>Bacteria</taxon>
        <taxon>Bacillati</taxon>
        <taxon>Bacillota</taxon>
        <taxon>Bacilli</taxon>
        <taxon>Lactobacillales</taxon>
        <taxon>Lactobacillaceae</taxon>
        <taxon>Bombilactobacillus</taxon>
    </lineage>
</organism>
<evidence type="ECO:0000313" key="4">
    <source>
        <dbReference type="EMBL" id="UQS83763.1"/>
    </source>
</evidence>
<keyword evidence="1" id="KW-0479">Metal-binding</keyword>
<dbReference type="Gene3D" id="3.40.190.80">
    <property type="match status" value="1"/>
</dbReference>
<dbReference type="PANTHER" id="PTHR20854:SF4">
    <property type="entry name" value="INOSITOL-1-MONOPHOSPHATASE-RELATED"/>
    <property type="match status" value="1"/>
</dbReference>
<dbReference type="Gene3D" id="3.30.540.10">
    <property type="entry name" value="Fructose-1,6-Bisphosphatase, subunit A, domain 1"/>
    <property type="match status" value="1"/>
</dbReference>
<dbReference type="InterPro" id="IPR020583">
    <property type="entry name" value="Inositol_monoP_metal-BS"/>
</dbReference>
<keyword evidence="3" id="KW-0460">Magnesium</keyword>
<dbReference type="RefSeq" id="WP_249512948.1">
    <property type="nucleotide sequence ID" value="NZ_CP093365.1"/>
</dbReference>
<accession>A0ABY4PDA5</accession>
<evidence type="ECO:0000256" key="2">
    <source>
        <dbReference type="ARBA" id="ARBA00022801"/>
    </source>
</evidence>
<dbReference type="InterPro" id="IPR000760">
    <property type="entry name" value="Inositol_monophosphatase-like"/>
</dbReference>
<dbReference type="CDD" id="cd01637">
    <property type="entry name" value="IMPase_like"/>
    <property type="match status" value="1"/>
</dbReference>
<keyword evidence="2" id="KW-0378">Hydrolase</keyword>
<dbReference type="PANTHER" id="PTHR20854">
    <property type="entry name" value="INOSITOL MONOPHOSPHATASE"/>
    <property type="match status" value="1"/>
</dbReference>
<evidence type="ECO:0000256" key="3">
    <source>
        <dbReference type="ARBA" id="ARBA00022842"/>
    </source>
</evidence>
<dbReference type="Pfam" id="PF00459">
    <property type="entry name" value="Inositol_P"/>
    <property type="match status" value="1"/>
</dbReference>
<dbReference type="PROSITE" id="PS00629">
    <property type="entry name" value="IMP_1"/>
    <property type="match status" value="1"/>
</dbReference>
<sequence length="255" mass="28261">MTDIEQIQQAVLQIMVIVKDQLRTNLNFNHVEKKSSRTDLVTERDKQIEKQIIAFLSDRFPKAYFVSEEGYGDCLTDLSGLVFFVDPIDGTLNFVKSHDQFASMIGVYHDGQPIFGAIADIMQDQIFYGGPELGAYVNQQPLAPLINQELSAGLITVSSRLLMEQLNNYRSIINHSSGLRIFGSAGIIFTRLFQNKEVVYISNLKPWDLAAGLAIGKAMGLQAINIDGAPINMLKSQTVIIGTKCATIETKDLLS</sequence>
<gene>
    <name evidence="4" type="ORF">MOO47_00740</name>
</gene>
<dbReference type="EMBL" id="CP093365">
    <property type="protein sequence ID" value="UQS83763.1"/>
    <property type="molecule type" value="Genomic_DNA"/>
</dbReference>
<dbReference type="Proteomes" id="UP000831947">
    <property type="component" value="Chromosome"/>
</dbReference>
<proteinExistence type="predicted"/>
<keyword evidence="5" id="KW-1185">Reference proteome</keyword>
<name>A0ABY4PDA5_9LACO</name>
<dbReference type="SUPFAM" id="SSF56655">
    <property type="entry name" value="Carbohydrate phosphatase"/>
    <property type="match status" value="1"/>
</dbReference>